<keyword evidence="2" id="KW-0479">Metal-binding</keyword>
<reference evidence="6 7" key="1">
    <citation type="submission" date="2015-09" db="EMBL/GenBank/DDBJ databases">
        <title>Genome sequence of Oxobacter pfennigii DSM 3222.</title>
        <authorList>
            <person name="Poehlein A."/>
            <person name="Bengelsdorf F.R."/>
            <person name="Schiel-Bengelsdorf B."/>
            <person name="Duerre P."/>
            <person name="Daniel R."/>
        </authorList>
    </citation>
    <scope>NUCLEOTIDE SEQUENCE [LARGE SCALE GENOMIC DNA]</scope>
    <source>
        <strain evidence="6 7">DSM 3222</strain>
    </source>
</reference>
<dbReference type="Proteomes" id="UP000050326">
    <property type="component" value="Unassembled WGS sequence"/>
</dbReference>
<comment type="caution">
    <text evidence="6">The sequence shown here is derived from an EMBL/GenBank/DDBJ whole genome shotgun (WGS) entry which is preliminary data.</text>
</comment>
<keyword evidence="6" id="KW-0808">Transferase</keyword>
<dbReference type="OrthoDB" id="9803687at2"/>
<dbReference type="InterPro" id="IPR050554">
    <property type="entry name" value="Met_Synthase/Corrinoid"/>
</dbReference>
<feature type="domain" description="B12-binding N-terminal" evidence="5">
    <location>
        <begin position="1"/>
        <end position="87"/>
    </location>
</feature>
<accession>A0A0P8W782</accession>
<dbReference type="PROSITE" id="PS51337">
    <property type="entry name" value="B12_BINDING_NTER"/>
    <property type="match status" value="1"/>
</dbReference>
<dbReference type="RefSeq" id="WP_054874682.1">
    <property type="nucleotide sequence ID" value="NZ_LKET01000029.1"/>
</dbReference>
<keyword evidence="7" id="KW-1185">Reference proteome</keyword>
<gene>
    <name evidence="6" type="primary">metH_11</name>
    <name evidence="6" type="ORF">OXPF_16100</name>
</gene>
<dbReference type="FunFam" id="3.40.50.280:FF:000003">
    <property type="entry name" value="Dimethylamine methyltransferase corrinoid protein"/>
    <property type="match status" value="1"/>
</dbReference>
<comment type="similarity">
    <text evidence="1">Belongs to the methylamine corrinoid protein family.</text>
</comment>
<dbReference type="GO" id="GO:0008705">
    <property type="term" value="F:methionine synthase activity"/>
    <property type="evidence" value="ECO:0007669"/>
    <property type="project" value="UniProtKB-EC"/>
</dbReference>
<organism evidence="6 7">
    <name type="scientific">Oxobacter pfennigii</name>
    <dbReference type="NCBI Taxonomy" id="36849"/>
    <lineage>
        <taxon>Bacteria</taxon>
        <taxon>Bacillati</taxon>
        <taxon>Bacillota</taxon>
        <taxon>Clostridia</taxon>
        <taxon>Eubacteriales</taxon>
        <taxon>Clostridiaceae</taxon>
        <taxon>Oxobacter</taxon>
    </lineage>
</organism>
<dbReference type="Pfam" id="PF02607">
    <property type="entry name" value="B12-binding_2"/>
    <property type="match status" value="1"/>
</dbReference>
<keyword evidence="3" id="KW-0170">Cobalt</keyword>
<dbReference type="InterPro" id="IPR036724">
    <property type="entry name" value="Cobalamin-bd_sf"/>
</dbReference>
<dbReference type="EMBL" id="LKET01000029">
    <property type="protein sequence ID" value="KPU44527.1"/>
    <property type="molecule type" value="Genomic_DNA"/>
</dbReference>
<dbReference type="SUPFAM" id="SSF52242">
    <property type="entry name" value="Cobalamin (vitamin B12)-binding domain"/>
    <property type="match status" value="1"/>
</dbReference>
<sequence>MEILKAISENLQSGSAPKVRELTMEALNLGIDARDVLSALMEGMGVIGVKFKNNEVYVPEVLLVARAMHAGLDILKPVLSETGAKPIGKALIGTVAGDLHDIGKNMVKYMMVGTGIDVIDIGIDVPPEEFVNAVKEHKPDIVCMSALLTTTLPAVRKSIEALEKAGLRSEIIIMIGGAPVTAAFAKEVGADMYAPDSASAAEKAREAILNKK</sequence>
<keyword evidence="6" id="KW-0489">Methyltransferase</keyword>
<evidence type="ECO:0000256" key="1">
    <source>
        <dbReference type="ARBA" id="ARBA00010854"/>
    </source>
</evidence>
<dbReference type="PROSITE" id="PS51332">
    <property type="entry name" value="B12_BINDING"/>
    <property type="match status" value="1"/>
</dbReference>
<feature type="domain" description="B12-binding" evidence="4">
    <location>
        <begin position="87"/>
        <end position="212"/>
    </location>
</feature>
<proteinExistence type="inferred from homology"/>
<evidence type="ECO:0000259" key="4">
    <source>
        <dbReference type="PROSITE" id="PS51332"/>
    </source>
</evidence>
<evidence type="ECO:0000256" key="3">
    <source>
        <dbReference type="ARBA" id="ARBA00023285"/>
    </source>
</evidence>
<dbReference type="GO" id="GO:0032259">
    <property type="term" value="P:methylation"/>
    <property type="evidence" value="ECO:0007669"/>
    <property type="project" value="UniProtKB-KW"/>
</dbReference>
<dbReference type="STRING" id="36849.OXPF_16100"/>
<evidence type="ECO:0000313" key="7">
    <source>
        <dbReference type="Proteomes" id="UP000050326"/>
    </source>
</evidence>
<dbReference type="GO" id="GO:0046653">
    <property type="term" value="P:tetrahydrofolate metabolic process"/>
    <property type="evidence" value="ECO:0007669"/>
    <property type="project" value="TreeGrafter"/>
</dbReference>
<dbReference type="GO" id="GO:0031419">
    <property type="term" value="F:cobalamin binding"/>
    <property type="evidence" value="ECO:0007669"/>
    <property type="project" value="InterPro"/>
</dbReference>
<dbReference type="SMART" id="SM01018">
    <property type="entry name" value="B12-binding_2"/>
    <property type="match status" value="1"/>
</dbReference>
<dbReference type="CDD" id="cd02070">
    <property type="entry name" value="corrinoid_protein_B12-BD"/>
    <property type="match status" value="1"/>
</dbReference>
<dbReference type="EC" id="2.1.1.13" evidence="6"/>
<evidence type="ECO:0000256" key="2">
    <source>
        <dbReference type="ARBA" id="ARBA00022723"/>
    </source>
</evidence>
<dbReference type="GO" id="GO:0005829">
    <property type="term" value="C:cytosol"/>
    <property type="evidence" value="ECO:0007669"/>
    <property type="project" value="TreeGrafter"/>
</dbReference>
<dbReference type="InterPro" id="IPR036594">
    <property type="entry name" value="Meth_synthase_dom"/>
</dbReference>
<dbReference type="GO" id="GO:0050667">
    <property type="term" value="P:homocysteine metabolic process"/>
    <property type="evidence" value="ECO:0007669"/>
    <property type="project" value="TreeGrafter"/>
</dbReference>
<dbReference type="InterPro" id="IPR003759">
    <property type="entry name" value="Cbl-bd_cap"/>
</dbReference>
<dbReference type="Pfam" id="PF02310">
    <property type="entry name" value="B12-binding"/>
    <property type="match status" value="1"/>
</dbReference>
<evidence type="ECO:0000313" key="6">
    <source>
        <dbReference type="EMBL" id="KPU44527.1"/>
    </source>
</evidence>
<dbReference type="PANTHER" id="PTHR45833:SF1">
    <property type="entry name" value="METHIONINE SYNTHASE"/>
    <property type="match status" value="1"/>
</dbReference>
<dbReference type="SUPFAM" id="SSF47644">
    <property type="entry name" value="Methionine synthase domain"/>
    <property type="match status" value="1"/>
</dbReference>
<dbReference type="GO" id="GO:0046872">
    <property type="term" value="F:metal ion binding"/>
    <property type="evidence" value="ECO:0007669"/>
    <property type="project" value="UniProtKB-KW"/>
</dbReference>
<evidence type="ECO:0000259" key="5">
    <source>
        <dbReference type="PROSITE" id="PS51337"/>
    </source>
</evidence>
<name>A0A0P8W782_9CLOT</name>
<protein>
    <submittedName>
        <fullName evidence="6">Methionine synthase</fullName>
        <ecNumber evidence="6">2.1.1.13</ecNumber>
    </submittedName>
</protein>
<dbReference type="AlphaFoldDB" id="A0A0P8W782"/>
<dbReference type="PATRIC" id="fig|36849.3.peg.1700"/>
<dbReference type="Gene3D" id="1.10.1240.10">
    <property type="entry name" value="Methionine synthase domain"/>
    <property type="match status" value="1"/>
</dbReference>
<dbReference type="PANTHER" id="PTHR45833">
    <property type="entry name" value="METHIONINE SYNTHASE"/>
    <property type="match status" value="1"/>
</dbReference>
<dbReference type="InterPro" id="IPR006158">
    <property type="entry name" value="Cobalamin-bd"/>
</dbReference>
<dbReference type="Gene3D" id="3.40.50.280">
    <property type="entry name" value="Cobalamin-binding domain"/>
    <property type="match status" value="1"/>
</dbReference>